<dbReference type="AlphaFoldDB" id="A0A4Y3WE89"/>
<dbReference type="Proteomes" id="UP000318825">
    <property type="component" value="Unassembled WGS sequence"/>
</dbReference>
<dbReference type="EMBL" id="BJNF01000062">
    <property type="protein sequence ID" value="GEC16410.1"/>
    <property type="molecule type" value="Genomic_DNA"/>
</dbReference>
<accession>A0A4Y3WE89</accession>
<organism evidence="1 2">
    <name type="scientific">Nitrobacter winogradskyi</name>
    <name type="common">Nitrobacter agilis</name>
    <dbReference type="NCBI Taxonomy" id="913"/>
    <lineage>
        <taxon>Bacteria</taxon>
        <taxon>Pseudomonadati</taxon>
        <taxon>Pseudomonadota</taxon>
        <taxon>Alphaproteobacteria</taxon>
        <taxon>Hyphomicrobiales</taxon>
        <taxon>Nitrobacteraceae</taxon>
        <taxon>Nitrobacter</taxon>
    </lineage>
</organism>
<protein>
    <submittedName>
        <fullName evidence="1">Uncharacterized protein</fullName>
    </submittedName>
</protein>
<reference evidence="1 2" key="1">
    <citation type="submission" date="2019-06" db="EMBL/GenBank/DDBJ databases">
        <title>Whole genome shotgun sequence of Nitrobacter winogradskyi NBRC 14297.</title>
        <authorList>
            <person name="Hosoyama A."/>
            <person name="Uohara A."/>
            <person name="Ohji S."/>
            <person name="Ichikawa N."/>
        </authorList>
    </citation>
    <scope>NUCLEOTIDE SEQUENCE [LARGE SCALE GENOMIC DNA]</scope>
    <source>
        <strain evidence="1 2">NBRC 14297</strain>
    </source>
</reference>
<name>A0A4Y3WE89_NITWI</name>
<gene>
    <name evidence="1" type="ORF">NWI01_23020</name>
</gene>
<evidence type="ECO:0000313" key="2">
    <source>
        <dbReference type="Proteomes" id="UP000318825"/>
    </source>
</evidence>
<proteinExistence type="predicted"/>
<comment type="caution">
    <text evidence="1">The sequence shown here is derived from an EMBL/GenBank/DDBJ whole genome shotgun (WGS) entry which is preliminary data.</text>
</comment>
<sequence length="97" mass="11432">MARGAIASLRIGWVRIGWVQERKSLRGALMDKPDQDKSDNGYDYKRYRDLLAEATDESKRLELIDLLIKEGARDQLMRERIRRLGLTKLVDRSWNRD</sequence>
<evidence type="ECO:0000313" key="1">
    <source>
        <dbReference type="EMBL" id="GEC16410.1"/>
    </source>
</evidence>